<feature type="domain" description="ChsH2 C-terminal OB-fold" evidence="1">
    <location>
        <begin position="381"/>
        <end position="435"/>
    </location>
</feature>
<dbReference type="Pfam" id="PF01796">
    <property type="entry name" value="OB_ChsH2_C"/>
    <property type="match status" value="1"/>
</dbReference>
<protein>
    <recommendedName>
        <fullName evidence="1">ChsH2 C-terminal OB-fold domain-containing protein</fullName>
    </recommendedName>
</protein>
<dbReference type="Gene3D" id="3.40.47.10">
    <property type="match status" value="1"/>
</dbReference>
<gene>
    <name evidence="2" type="ORF">METZ01_LOCUS25370</name>
</gene>
<name>A0A381PZM2_9ZZZZ</name>
<dbReference type="EMBL" id="UINC01001150">
    <property type="protein sequence ID" value="SUZ72516.1"/>
    <property type="molecule type" value="Genomic_DNA"/>
</dbReference>
<dbReference type="SUPFAM" id="SSF50249">
    <property type="entry name" value="Nucleic acid-binding proteins"/>
    <property type="match status" value="1"/>
</dbReference>
<organism evidence="2">
    <name type="scientific">marine metagenome</name>
    <dbReference type="NCBI Taxonomy" id="408172"/>
    <lineage>
        <taxon>unclassified sequences</taxon>
        <taxon>metagenomes</taxon>
        <taxon>ecological metagenomes</taxon>
    </lineage>
</organism>
<sequence length="455" mass="48284">VPYYRLDRSKITAAMGSGGGPGHRAVAGYDEDTTTMGVEAARNALRGSSPIPSSIWFATANPAYLDKTNATAIQAALDLPQDTWAVDAGGSARSAEAAILGASGTAGVSMAVISDLRTGNPTSNDESSGGDAAAALIFGDDDDAPVLAHALGRAASTGEFLDRYRLPGENSSRIWEERFGEQAYLALAQDAIERATKSANVGIEDVDKVIIAGMHARAVRGLSKIAGDKLVDDLTGLIGNPGAAQLPLLVASALDQAEPGETILCVHLADGAYASVVRTTDAIADYTPFATVASQIEGGSDNLEYNLYLTWRGFLDREPPRRPDPDRPGAPPAFRSEDWKYAFVGSRDRTSGAIHLPPMRVSMDGGAVDDMERIRMADVPATIATFTVDYLAFSLSPPTVAVVIDFDGGGRFQAEMTDVDPNEVNIGDRVEMTFRRLFTAQGIHNYFWKARPLAN</sequence>
<dbReference type="SUPFAM" id="SSF53901">
    <property type="entry name" value="Thiolase-like"/>
    <property type="match status" value="2"/>
</dbReference>
<proteinExistence type="predicted"/>
<evidence type="ECO:0000259" key="1">
    <source>
        <dbReference type="Pfam" id="PF01796"/>
    </source>
</evidence>
<reference evidence="2" key="1">
    <citation type="submission" date="2018-05" db="EMBL/GenBank/DDBJ databases">
        <authorList>
            <person name="Lanie J.A."/>
            <person name="Ng W.-L."/>
            <person name="Kazmierczak K.M."/>
            <person name="Andrzejewski T.M."/>
            <person name="Davidsen T.M."/>
            <person name="Wayne K.J."/>
            <person name="Tettelin H."/>
            <person name="Glass J.I."/>
            <person name="Rusch D."/>
            <person name="Podicherti R."/>
            <person name="Tsui H.-C.T."/>
            <person name="Winkler M.E."/>
        </authorList>
    </citation>
    <scope>NUCLEOTIDE SEQUENCE</scope>
</reference>
<dbReference type="AlphaFoldDB" id="A0A381PZM2"/>
<dbReference type="InterPro" id="IPR002878">
    <property type="entry name" value="ChsH2_C"/>
</dbReference>
<accession>A0A381PZM2</accession>
<evidence type="ECO:0000313" key="2">
    <source>
        <dbReference type="EMBL" id="SUZ72516.1"/>
    </source>
</evidence>
<feature type="non-terminal residue" evidence="2">
    <location>
        <position position="1"/>
    </location>
</feature>
<dbReference type="InterPro" id="IPR016039">
    <property type="entry name" value="Thiolase-like"/>
</dbReference>
<dbReference type="InterPro" id="IPR012340">
    <property type="entry name" value="NA-bd_OB-fold"/>
</dbReference>
<dbReference type="GO" id="GO:0016746">
    <property type="term" value="F:acyltransferase activity"/>
    <property type="evidence" value="ECO:0007669"/>
    <property type="project" value="InterPro"/>
</dbReference>